<dbReference type="EMBL" id="LR217707">
    <property type="protein sequence ID" value="VFP81130.1"/>
    <property type="molecule type" value="Genomic_DNA"/>
</dbReference>
<dbReference type="InterPro" id="IPR013675">
    <property type="entry name" value="Mtase_sm_N"/>
</dbReference>
<dbReference type="RefSeq" id="WP_154028604.1">
    <property type="nucleotide sequence ID" value="NZ_LR217707.1"/>
</dbReference>
<dbReference type="PANTHER" id="PTHR47816">
    <property type="entry name" value="RIBOSOMAL RNA SMALL SUBUNIT METHYLTRANSFERASE C"/>
    <property type="match status" value="1"/>
</dbReference>
<evidence type="ECO:0000256" key="4">
    <source>
        <dbReference type="ARBA" id="ARBA00022679"/>
    </source>
</evidence>
<keyword evidence="4 8" id="KW-0808">Transferase</keyword>
<dbReference type="CDD" id="cd02440">
    <property type="entry name" value="AdoMet_MTases"/>
    <property type="match status" value="1"/>
</dbReference>
<evidence type="ECO:0000256" key="2">
    <source>
        <dbReference type="ARBA" id="ARBA00022552"/>
    </source>
</evidence>
<organism evidence="8 9">
    <name type="scientific">Buchnera aphidicola</name>
    <name type="common">Cinara kochiana kochiana</name>
    <dbReference type="NCBI Taxonomy" id="2518976"/>
    <lineage>
        <taxon>Bacteria</taxon>
        <taxon>Pseudomonadati</taxon>
        <taxon>Pseudomonadota</taxon>
        <taxon>Gammaproteobacteria</taxon>
        <taxon>Enterobacterales</taxon>
        <taxon>Erwiniaceae</taxon>
        <taxon>Buchnera</taxon>
    </lineage>
</organism>
<proteinExistence type="predicted"/>
<gene>
    <name evidence="8" type="primary">rsmC</name>
    <name evidence="8" type="ORF">BUCIKOCA2762_216</name>
</gene>
<evidence type="ECO:0000256" key="5">
    <source>
        <dbReference type="ARBA" id="ARBA00022691"/>
    </source>
</evidence>
<feature type="domain" description="Methyltransferase small N-terminal" evidence="7">
    <location>
        <begin position="17"/>
        <end position="169"/>
    </location>
</feature>
<dbReference type="Pfam" id="PF08468">
    <property type="entry name" value="MTS_N"/>
    <property type="match status" value="1"/>
</dbReference>
<evidence type="ECO:0000313" key="8">
    <source>
        <dbReference type="EMBL" id="VFP81130.1"/>
    </source>
</evidence>
<dbReference type="EC" id="2.1.1.172" evidence="8"/>
<evidence type="ECO:0000259" key="6">
    <source>
        <dbReference type="Pfam" id="PF05175"/>
    </source>
</evidence>
<dbReference type="InterPro" id="IPR002052">
    <property type="entry name" value="DNA_methylase_N6_adenine_CS"/>
</dbReference>
<feature type="domain" description="Methyltransferase small" evidence="6">
    <location>
        <begin position="175"/>
        <end position="340"/>
    </location>
</feature>
<evidence type="ECO:0000313" key="9">
    <source>
        <dbReference type="Proteomes" id="UP000294380"/>
    </source>
</evidence>
<dbReference type="GO" id="GO:0003676">
    <property type="term" value="F:nucleic acid binding"/>
    <property type="evidence" value="ECO:0007669"/>
    <property type="project" value="InterPro"/>
</dbReference>
<dbReference type="OrthoDB" id="9816072at2"/>
<dbReference type="PROSITE" id="PS00092">
    <property type="entry name" value="N6_MTASE"/>
    <property type="match status" value="1"/>
</dbReference>
<dbReference type="InterPro" id="IPR007848">
    <property type="entry name" value="Small_mtfrase_dom"/>
</dbReference>
<keyword evidence="3 8" id="KW-0489">Methyltransferase</keyword>
<keyword evidence="5" id="KW-0949">S-adenosyl-L-methionine</keyword>
<dbReference type="AlphaFoldDB" id="A0A451D5J7"/>
<dbReference type="Gene3D" id="3.40.50.150">
    <property type="entry name" value="Vaccinia Virus protein VP39"/>
    <property type="match status" value="2"/>
</dbReference>
<keyword evidence="2" id="KW-0698">rRNA processing</keyword>
<dbReference type="InterPro" id="IPR029063">
    <property type="entry name" value="SAM-dependent_MTases_sf"/>
</dbReference>
<dbReference type="Pfam" id="PF05175">
    <property type="entry name" value="MTS"/>
    <property type="match status" value="1"/>
</dbReference>
<reference evidence="8 9" key="1">
    <citation type="submission" date="2019-02" db="EMBL/GenBank/DDBJ databases">
        <authorList>
            <person name="Manzano-Marin A."/>
            <person name="Manzano-Marin A."/>
        </authorList>
    </citation>
    <scope>NUCLEOTIDE SEQUENCE [LARGE SCALE GENOMIC DNA]</scope>
    <source>
        <strain evidence="8 9">BuCikochiana</strain>
    </source>
</reference>
<dbReference type="PANTHER" id="PTHR47816:SF4">
    <property type="entry name" value="RIBOSOMAL RNA SMALL SUBUNIT METHYLTRANSFERASE C"/>
    <property type="match status" value="1"/>
</dbReference>
<accession>A0A451D5J7</accession>
<keyword evidence="1" id="KW-0963">Cytoplasm</keyword>
<dbReference type="SUPFAM" id="SSF53335">
    <property type="entry name" value="S-adenosyl-L-methionine-dependent methyltransferases"/>
    <property type="match status" value="1"/>
</dbReference>
<dbReference type="GO" id="GO:0052914">
    <property type="term" value="F:16S rRNA (guanine(1207)-N(2))-methyltransferase activity"/>
    <property type="evidence" value="ECO:0007669"/>
    <property type="project" value="UniProtKB-EC"/>
</dbReference>
<evidence type="ECO:0000256" key="1">
    <source>
        <dbReference type="ARBA" id="ARBA00022490"/>
    </source>
</evidence>
<sequence>MNKKNKKYLKISKEHKLLIKNSQILDNNTTILSGFIPEDICYTNLFKKFIIYTQYYNLYEIKSNTIKKNIIFNYYDNPNKIYKYQQLIYFWIKDKKESQLQLTYLLKCISNNCIIYVIGRKKSGINSINKIFFNYIKFKKIDYARNCCLYQGYVLKKPKFFFQKFIKKYIWKNTIIYSLPGVFGYKTIDTGSKLLISTFNKRIKGKLLDIGSGTGILGITLAIKNPLIDLTLIDIYNSAIWCSKKNLIKNHVSGRVLFSNIYSKIKENYNLIISNPPFHDHLNINLNTITNIIKNAKNYLKKKGELRIVISSFISCNYIFKKYNINYSILLKTYDYKIYQIIK</sequence>
<dbReference type="InterPro" id="IPR046977">
    <property type="entry name" value="RsmC/RlmG"/>
</dbReference>
<evidence type="ECO:0000256" key="3">
    <source>
        <dbReference type="ARBA" id="ARBA00022603"/>
    </source>
</evidence>
<name>A0A451D5J7_9GAMM</name>
<evidence type="ECO:0000259" key="7">
    <source>
        <dbReference type="Pfam" id="PF08468"/>
    </source>
</evidence>
<protein>
    <submittedName>
        <fullName evidence="8">Ribosomal RNA small subunit methyltransferase C</fullName>
        <ecNumber evidence="8">2.1.1.172</ecNumber>
    </submittedName>
</protein>
<dbReference type="Proteomes" id="UP000294380">
    <property type="component" value="Chromosome"/>
</dbReference>